<dbReference type="PROSITE" id="PS01129">
    <property type="entry name" value="PSI_RLU"/>
    <property type="match status" value="1"/>
</dbReference>
<dbReference type="InterPro" id="IPR020103">
    <property type="entry name" value="PsdUridine_synth_cat_dom_sf"/>
</dbReference>
<proteinExistence type="inferred from homology"/>
<comment type="caution">
    <text evidence="4">The sequence shown here is derived from an EMBL/GenBank/DDBJ whole genome shotgun (WGS) entry which is preliminary data.</text>
</comment>
<keyword evidence="2" id="KW-0413">Isomerase</keyword>
<keyword evidence="5" id="KW-1185">Reference proteome</keyword>
<dbReference type="InterPro" id="IPR006224">
    <property type="entry name" value="PsdUridine_synth_RluA-like_CS"/>
</dbReference>
<dbReference type="InterPro" id="IPR006145">
    <property type="entry name" value="PsdUridine_synth_RsuA/RluA"/>
</dbReference>
<feature type="domain" description="Pseudouridine synthase RsuA/RluA-like" evidence="3">
    <location>
        <begin position="11"/>
        <end position="160"/>
    </location>
</feature>
<dbReference type="RefSeq" id="WP_250672686.1">
    <property type="nucleotide sequence ID" value="NZ_JAKMAI010000007.1"/>
</dbReference>
<dbReference type="CDD" id="cd02869">
    <property type="entry name" value="PseudoU_synth_RluA_like"/>
    <property type="match status" value="1"/>
</dbReference>
<dbReference type="Gene3D" id="3.30.2350.10">
    <property type="entry name" value="Pseudouridine synthase"/>
    <property type="match status" value="1"/>
</dbReference>
<dbReference type="SUPFAM" id="SSF55120">
    <property type="entry name" value="Pseudouridine synthase"/>
    <property type="match status" value="1"/>
</dbReference>
<evidence type="ECO:0000259" key="3">
    <source>
        <dbReference type="Pfam" id="PF00849"/>
    </source>
</evidence>
<dbReference type="Pfam" id="PF00849">
    <property type="entry name" value="PseudoU_synth_2"/>
    <property type="match status" value="1"/>
</dbReference>
<sequence>MFKIIYEDNYIFIIDKNYNLIVNNIKNDINEINLINLIKEYYPKISNIVRNGIVHRIDKDTTGLLVIAKNNFSFNKLIESFINKKNIKIYISLVCGKILYGNTIIKKIKRNKNKRLCMKVDNNGKLSITHYRIIKKFNLFSYIIIKIDTGRTHQIRVHMSYIKHPIIFDFKYGKNISCFTKIINYINKLNYPFYKRQCLHSYILYVYHPYYKKLIKFKSCIPYDIKNLLYLLK</sequence>
<evidence type="ECO:0000313" key="4">
    <source>
        <dbReference type="EMBL" id="MCM0158335.1"/>
    </source>
</evidence>
<dbReference type="PANTHER" id="PTHR21600:SF44">
    <property type="entry name" value="RIBOSOMAL LARGE SUBUNIT PSEUDOURIDINE SYNTHASE D"/>
    <property type="match status" value="1"/>
</dbReference>
<organism evidence="4 5">
    <name type="scientific">endosymbiont of Metamasius hemipterus</name>
    <dbReference type="NCBI Taxonomy" id="204627"/>
    <lineage>
        <taxon>Bacteria</taxon>
        <taxon>Pseudomonadati</taxon>
        <taxon>Pseudomonadota</taxon>
        <taxon>Gammaproteobacteria</taxon>
        <taxon>Candidatus Nardonella</taxon>
    </lineage>
</organism>
<reference evidence="4" key="1">
    <citation type="submission" date="2022-01" db="EMBL/GenBank/DDBJ databases">
        <title>Genome assemble of Metamasius hemipterus Nardonella endosymbiont.</title>
        <authorList>
            <person name="Palmieri L."/>
            <person name="Pavarini R."/>
            <person name="Sharma P."/>
        </authorList>
    </citation>
    <scope>NUCLEOTIDE SEQUENCE [LARGE SCALE GENOMIC DNA]</scope>
    <source>
        <strain evidence="4">NARMHE1</strain>
    </source>
</reference>
<evidence type="ECO:0000256" key="1">
    <source>
        <dbReference type="ARBA" id="ARBA00010876"/>
    </source>
</evidence>
<gene>
    <name evidence="4" type="ORF">L7J86_00890</name>
</gene>
<evidence type="ECO:0000313" key="5">
    <source>
        <dbReference type="Proteomes" id="UP001203831"/>
    </source>
</evidence>
<name>A0ABT0TWG1_9GAMM</name>
<dbReference type="EMBL" id="JAKMAI010000007">
    <property type="protein sequence ID" value="MCM0158335.1"/>
    <property type="molecule type" value="Genomic_DNA"/>
</dbReference>
<accession>A0ABT0TWG1</accession>
<evidence type="ECO:0000256" key="2">
    <source>
        <dbReference type="ARBA" id="ARBA00023235"/>
    </source>
</evidence>
<dbReference type="PANTHER" id="PTHR21600">
    <property type="entry name" value="MITOCHONDRIAL RNA PSEUDOURIDINE SYNTHASE"/>
    <property type="match status" value="1"/>
</dbReference>
<dbReference type="InterPro" id="IPR050188">
    <property type="entry name" value="RluA_PseudoU_synthase"/>
</dbReference>
<dbReference type="Proteomes" id="UP001203831">
    <property type="component" value="Unassembled WGS sequence"/>
</dbReference>
<comment type="similarity">
    <text evidence="1">Belongs to the pseudouridine synthase RluA family.</text>
</comment>
<protein>
    <submittedName>
        <fullName evidence="4">RNA pseudouridine synthase</fullName>
    </submittedName>
</protein>